<dbReference type="Gene3D" id="1.10.1580.10">
    <property type="match status" value="1"/>
</dbReference>
<evidence type="ECO:0000256" key="5">
    <source>
        <dbReference type="ARBA" id="ARBA00059990"/>
    </source>
</evidence>
<dbReference type="PANTHER" id="PTHR11089">
    <property type="entry name" value="GTP-BINDING PROTEIN-RELATED"/>
    <property type="match status" value="1"/>
</dbReference>
<dbReference type="PROSITE" id="PS51721">
    <property type="entry name" value="G_CP"/>
    <property type="match status" value="1"/>
</dbReference>
<comment type="similarity">
    <text evidence="7">Belongs to the TRAFAC class YlqF/YawG GTPase family. RsgA subfamily.</text>
</comment>
<dbReference type="SUPFAM" id="SSF52540">
    <property type="entry name" value="P-loop containing nucleoside triphosphate hydrolases"/>
    <property type="match status" value="1"/>
</dbReference>
<accession>A0AAD9MN20</accession>
<dbReference type="EMBL" id="JASFZW010000005">
    <property type="protein sequence ID" value="KAK2077926.1"/>
    <property type="molecule type" value="Genomic_DNA"/>
</dbReference>
<dbReference type="Pfam" id="PF01926">
    <property type="entry name" value="MMR_HSR1"/>
    <property type="match status" value="1"/>
</dbReference>
<dbReference type="PRINTS" id="PR00326">
    <property type="entry name" value="GTP1OBG"/>
</dbReference>
<dbReference type="Gene3D" id="3.40.50.300">
    <property type="entry name" value="P-loop containing nucleotide triphosphate hydrolases"/>
    <property type="match status" value="1"/>
</dbReference>
<protein>
    <recommendedName>
        <fullName evidence="6 7">Nuclear/nucleolar GTPase 2</fullName>
    </recommendedName>
</protein>
<dbReference type="InterPro" id="IPR024929">
    <property type="entry name" value="GNL2_CP_dom"/>
</dbReference>
<evidence type="ECO:0000313" key="10">
    <source>
        <dbReference type="EMBL" id="KAK2077926.1"/>
    </source>
</evidence>
<dbReference type="GO" id="GO:0005525">
    <property type="term" value="F:GTP binding"/>
    <property type="evidence" value="ECO:0007669"/>
    <property type="project" value="UniProtKB-KW"/>
</dbReference>
<feature type="region of interest" description="Disordered" evidence="8">
    <location>
        <begin position="493"/>
        <end position="554"/>
    </location>
</feature>
<dbReference type="CDD" id="cd01858">
    <property type="entry name" value="NGP_1"/>
    <property type="match status" value="1"/>
</dbReference>
<evidence type="ECO:0000256" key="1">
    <source>
        <dbReference type="ARBA" id="ARBA00004604"/>
    </source>
</evidence>
<evidence type="ECO:0000256" key="3">
    <source>
        <dbReference type="ARBA" id="ARBA00023134"/>
    </source>
</evidence>
<evidence type="ECO:0000256" key="6">
    <source>
        <dbReference type="ARBA" id="ARBA00070018"/>
    </source>
</evidence>
<dbReference type="GO" id="GO:0005730">
    <property type="term" value="C:nucleolus"/>
    <property type="evidence" value="ECO:0007669"/>
    <property type="project" value="UniProtKB-SubCell"/>
</dbReference>
<dbReference type="Proteomes" id="UP001255856">
    <property type="component" value="Unassembled WGS sequence"/>
</dbReference>
<evidence type="ECO:0000313" key="11">
    <source>
        <dbReference type="Proteomes" id="UP001255856"/>
    </source>
</evidence>
<feature type="domain" description="CP-type G" evidence="9">
    <location>
        <begin position="166"/>
        <end position="327"/>
    </location>
</feature>
<keyword evidence="3 7" id="KW-0342">GTP-binding</keyword>
<keyword evidence="11" id="KW-1185">Reference proteome</keyword>
<dbReference type="PANTHER" id="PTHR11089:SF9">
    <property type="entry name" value="NUCLEOLAR GTP-BINDING PROTEIN 2"/>
    <property type="match status" value="1"/>
</dbReference>
<comment type="caution">
    <text evidence="10">The sequence shown here is derived from an EMBL/GenBank/DDBJ whole genome shotgun (WGS) entry which is preliminary data.</text>
</comment>
<dbReference type="InterPro" id="IPR027417">
    <property type="entry name" value="P-loop_NTPase"/>
</dbReference>
<evidence type="ECO:0000256" key="7">
    <source>
        <dbReference type="RuleBase" id="RU364023"/>
    </source>
</evidence>
<dbReference type="FunFam" id="3.40.50.300:FF:000559">
    <property type="entry name" value="Nuclear/nucleolar GTPase 2"/>
    <property type="match status" value="1"/>
</dbReference>
<name>A0AAD9MN20_PROWI</name>
<evidence type="ECO:0000256" key="8">
    <source>
        <dbReference type="SAM" id="MobiDB-lite"/>
    </source>
</evidence>
<dbReference type="InterPro" id="IPR023179">
    <property type="entry name" value="GTP-bd_ortho_bundle_sf"/>
</dbReference>
<organism evidence="10 11">
    <name type="scientific">Prototheca wickerhamii</name>
    <dbReference type="NCBI Taxonomy" id="3111"/>
    <lineage>
        <taxon>Eukaryota</taxon>
        <taxon>Viridiplantae</taxon>
        <taxon>Chlorophyta</taxon>
        <taxon>core chlorophytes</taxon>
        <taxon>Trebouxiophyceae</taxon>
        <taxon>Chlorellales</taxon>
        <taxon>Chlorellaceae</taxon>
        <taxon>Prototheca</taxon>
    </lineage>
</organism>
<reference evidence="10" key="1">
    <citation type="submission" date="2021-01" db="EMBL/GenBank/DDBJ databases">
        <authorList>
            <person name="Eckstrom K.M.E."/>
        </authorList>
    </citation>
    <scope>NUCLEOTIDE SEQUENCE</scope>
    <source>
        <strain evidence="10">UVCC 0001</strain>
    </source>
</reference>
<dbReference type="FunFam" id="1.10.1580.10:FF:000001">
    <property type="entry name" value="Nucleolar GTP-binding protein 2"/>
    <property type="match status" value="1"/>
</dbReference>
<dbReference type="InterPro" id="IPR030378">
    <property type="entry name" value="G_CP_dom"/>
</dbReference>
<evidence type="ECO:0000256" key="2">
    <source>
        <dbReference type="ARBA" id="ARBA00022741"/>
    </source>
</evidence>
<dbReference type="Pfam" id="PF08153">
    <property type="entry name" value="NGP1NT"/>
    <property type="match status" value="1"/>
</dbReference>
<dbReference type="InterPro" id="IPR050755">
    <property type="entry name" value="TRAFAC_YlqF/YawG_RiboMat"/>
</dbReference>
<feature type="compositionally biased region" description="Acidic residues" evidence="8">
    <location>
        <begin position="509"/>
        <end position="530"/>
    </location>
</feature>
<sequence length="554" mass="61214">MYNSKAKRNREGKIIHQEFQSKELPNTRIQSDRRWFGNTRVIGQKQLESFREEMGEKMADPYAVIIKEKKLPLSLLNEPRGDSSASAARRSLVATQPFADTFGKSQRRKRPKLVAESYEGLLSRAGEVEGSFADRQEAAGPAPEFDAARPAALESHFLKGQSKRIWGELYKVLDSSDVVIQVLDARDPLGTRSRFLEHHLRNNAKHKHMILLLNKCDLVPAWVTKRWLHELSREYPTLAFHASVTNPFGKGSLLGLLRQLSRLRSDKQYISVGLVGYPNVGKSSVINTLRSKKVCRVAPIPGETKVWQYITLTKKIFLIDCPGVVYNGTTDTESETILKGVVRVENLDDAADHVPEVLARVKRVYLRRAYRLEDWADAEDFLGQLARRAGKLTKGGEPDLNTVGKMVLLDWQRGRLPFFTLPPGHTEAKPEDDDAGPGEELVVGGVTEEEAASVPDGDPAKAAAAAKALAEAAALEIRGQIGVEIPVQSNFFDVQDGGEAGDGAGALSELDEEEDEEESSEEEDDEEDAGYGEGGLSWEAVLSSLQGDKAEEDD</sequence>
<keyword evidence="2 7" id="KW-0547">Nucleotide-binding</keyword>
<keyword evidence="4 7" id="KW-0539">Nucleus</keyword>
<dbReference type="AlphaFoldDB" id="A0AAD9MN20"/>
<proteinExistence type="inferred from homology"/>
<evidence type="ECO:0000256" key="4">
    <source>
        <dbReference type="ARBA" id="ARBA00023242"/>
    </source>
</evidence>
<gene>
    <name evidence="10" type="primary">NUG2</name>
    <name evidence="10" type="ORF">QBZ16_003794</name>
</gene>
<comment type="subcellular location">
    <subcellularLocation>
        <location evidence="1 7">Nucleus</location>
        <location evidence="1 7">Nucleolus</location>
    </subcellularLocation>
</comment>
<dbReference type="GO" id="GO:0016787">
    <property type="term" value="F:hydrolase activity"/>
    <property type="evidence" value="ECO:0007669"/>
    <property type="project" value="UniProtKB-KW"/>
</dbReference>
<dbReference type="InterPro" id="IPR012971">
    <property type="entry name" value="NOG2_N_dom"/>
</dbReference>
<evidence type="ECO:0000259" key="9">
    <source>
        <dbReference type="PROSITE" id="PS51721"/>
    </source>
</evidence>
<keyword evidence="7" id="KW-0378">Hydrolase</keyword>
<dbReference type="InterPro" id="IPR006073">
    <property type="entry name" value="GTP-bd"/>
</dbReference>
<comment type="function">
    <text evidence="5 7">GTPase involved in pre-60S ribosomal subunit maturation.</text>
</comment>